<dbReference type="Proteomes" id="UP000677054">
    <property type="component" value="Unassembled WGS sequence"/>
</dbReference>
<dbReference type="GO" id="GO:0016603">
    <property type="term" value="F:glutaminyl-peptide cyclotransferase activity"/>
    <property type="evidence" value="ECO:0007669"/>
    <property type="project" value="UniProtKB-EC"/>
</dbReference>
<evidence type="ECO:0000256" key="6">
    <source>
        <dbReference type="SAM" id="SignalP"/>
    </source>
</evidence>
<dbReference type="PANTHER" id="PTHR12283:SF6">
    <property type="entry name" value="GLUTAMINYL-PEPTIDE CYCLOTRANSFERASE-RELATED"/>
    <property type="match status" value="1"/>
</dbReference>
<evidence type="ECO:0000256" key="4">
    <source>
        <dbReference type="ARBA" id="ARBA00022679"/>
    </source>
</evidence>
<comment type="catalytic activity">
    <reaction evidence="1">
        <text>N-terminal L-glutaminyl-[peptide] = N-terminal 5-oxo-L-prolyl-[peptide] + NH4(+)</text>
        <dbReference type="Rhea" id="RHEA:23652"/>
        <dbReference type="Rhea" id="RHEA-COMP:11736"/>
        <dbReference type="Rhea" id="RHEA-COMP:11846"/>
        <dbReference type="ChEBI" id="CHEBI:28938"/>
        <dbReference type="ChEBI" id="CHEBI:64722"/>
        <dbReference type="ChEBI" id="CHEBI:87215"/>
        <dbReference type="EC" id="2.3.2.5"/>
    </reaction>
</comment>
<sequence length="401" mass="45487">MEREVSALLFCLLLLPPLSSLCGLSQQRERIRDAKERELTDAELEAIVDLNDIDRFDEYLQPMLVRRVSGSAAHAAVRQHIIDSLESLGWTVETDDFVDAIPEVDDEMQGTLNFSNVIGTWNRDGGRNLVLGCHYESKYFSATSGFMGATDSAVSCAILIDIAASLTPFLQEQQIETGLQLMFFDGEEAFLRWSSEDSLYGSRHLAQLWQDTPHPLNDSCTMLDSIVRRRHFHAIPPHLVFRGEKKLDEAGIQRGIFVPQELLVVLDLFGTELGCSGCTRVLNFFEITSETYQEISTVESRLEFLGLLEPHQNDRTYFHPDPMFAEGFLEDDHIPFWERGVKVIHGMPFPYPPVWHKETDNADAIHWVTVENLLRILRGFTAQYLGIQPLSSPESSPPLFK</sequence>
<gene>
    <name evidence="8" type="ORF">DSTB1V02_LOCUS7894</name>
</gene>
<dbReference type="InterPro" id="IPR040234">
    <property type="entry name" value="QC/QCL"/>
</dbReference>
<dbReference type="AlphaFoldDB" id="A0A7R9A6A6"/>
<organism evidence="8">
    <name type="scientific">Darwinula stevensoni</name>
    <dbReference type="NCBI Taxonomy" id="69355"/>
    <lineage>
        <taxon>Eukaryota</taxon>
        <taxon>Metazoa</taxon>
        <taxon>Ecdysozoa</taxon>
        <taxon>Arthropoda</taxon>
        <taxon>Crustacea</taxon>
        <taxon>Oligostraca</taxon>
        <taxon>Ostracoda</taxon>
        <taxon>Podocopa</taxon>
        <taxon>Podocopida</taxon>
        <taxon>Darwinulocopina</taxon>
        <taxon>Darwinuloidea</taxon>
        <taxon>Darwinulidae</taxon>
        <taxon>Darwinula</taxon>
    </lineage>
</organism>
<feature type="signal peptide" evidence="6">
    <location>
        <begin position="1"/>
        <end position="20"/>
    </location>
</feature>
<reference evidence="8" key="1">
    <citation type="submission" date="2020-11" db="EMBL/GenBank/DDBJ databases">
        <authorList>
            <person name="Tran Van P."/>
        </authorList>
    </citation>
    <scope>NUCLEOTIDE SEQUENCE</scope>
</reference>
<evidence type="ECO:0000259" key="7">
    <source>
        <dbReference type="Pfam" id="PF04389"/>
    </source>
</evidence>
<keyword evidence="9" id="KW-1185">Reference proteome</keyword>
<evidence type="ECO:0000256" key="3">
    <source>
        <dbReference type="ARBA" id="ARBA00012012"/>
    </source>
</evidence>
<dbReference type="Gene3D" id="3.40.630.10">
    <property type="entry name" value="Zn peptidases"/>
    <property type="match status" value="1"/>
</dbReference>
<feature type="domain" description="Peptidase M28" evidence="7">
    <location>
        <begin position="313"/>
        <end position="378"/>
    </location>
</feature>
<protein>
    <recommendedName>
        <fullName evidence="3">glutaminyl-peptide cyclotransferase</fullName>
        <ecNumber evidence="3">2.3.2.5</ecNumber>
    </recommendedName>
</protein>
<dbReference type="PANTHER" id="PTHR12283">
    <property type="entry name" value="GLUTAMINYL-PEPTIDE CYCLOTRANSFERASE"/>
    <property type="match status" value="1"/>
</dbReference>
<proteinExistence type="inferred from homology"/>
<dbReference type="Pfam" id="PF04389">
    <property type="entry name" value="Peptidase_M28"/>
    <property type="match status" value="2"/>
</dbReference>
<keyword evidence="6" id="KW-0732">Signal</keyword>
<dbReference type="EC" id="2.3.2.5" evidence="3"/>
<evidence type="ECO:0000256" key="2">
    <source>
        <dbReference type="ARBA" id="ARBA00006014"/>
    </source>
</evidence>
<keyword evidence="5" id="KW-0012">Acyltransferase</keyword>
<dbReference type="InterPro" id="IPR007484">
    <property type="entry name" value="Peptidase_M28"/>
</dbReference>
<evidence type="ECO:0000313" key="9">
    <source>
        <dbReference type="Proteomes" id="UP000677054"/>
    </source>
</evidence>
<comment type="similarity">
    <text evidence="2">Belongs to the glutaminyl-peptide cyclotransferase family.</text>
</comment>
<dbReference type="SUPFAM" id="SSF53187">
    <property type="entry name" value="Zn-dependent exopeptidases"/>
    <property type="match status" value="1"/>
</dbReference>
<feature type="domain" description="Peptidase M28" evidence="7">
    <location>
        <begin position="116"/>
        <end position="212"/>
    </location>
</feature>
<dbReference type="GO" id="GO:0008270">
    <property type="term" value="F:zinc ion binding"/>
    <property type="evidence" value="ECO:0007669"/>
    <property type="project" value="TreeGrafter"/>
</dbReference>
<accession>A0A7R9A6A6</accession>
<evidence type="ECO:0000256" key="1">
    <source>
        <dbReference type="ARBA" id="ARBA00000001"/>
    </source>
</evidence>
<keyword evidence="4" id="KW-0808">Transferase</keyword>
<dbReference type="EMBL" id="CAJPEV010001695">
    <property type="protein sequence ID" value="CAG0893904.1"/>
    <property type="molecule type" value="Genomic_DNA"/>
</dbReference>
<name>A0A7R9A6A6_9CRUS</name>
<dbReference type="OrthoDB" id="3907302at2759"/>
<feature type="chain" id="PRO_5036209713" description="glutaminyl-peptide cyclotransferase" evidence="6">
    <location>
        <begin position="21"/>
        <end position="401"/>
    </location>
</feature>
<evidence type="ECO:0000256" key="5">
    <source>
        <dbReference type="ARBA" id="ARBA00023315"/>
    </source>
</evidence>
<dbReference type="EMBL" id="LR901212">
    <property type="protein sequence ID" value="CAD7248071.1"/>
    <property type="molecule type" value="Genomic_DNA"/>
</dbReference>
<evidence type="ECO:0000313" key="8">
    <source>
        <dbReference type="EMBL" id="CAD7248071.1"/>
    </source>
</evidence>